<evidence type="ECO:0000256" key="1">
    <source>
        <dbReference type="ARBA" id="ARBA00004123"/>
    </source>
</evidence>
<evidence type="ECO:0000313" key="14">
    <source>
        <dbReference type="EMBL" id="GFO05907.1"/>
    </source>
</evidence>
<accession>A0AAV4AG65</accession>
<keyword evidence="9" id="KW-0804">Transcription</keyword>
<dbReference type="GO" id="GO:0034504">
    <property type="term" value="P:protein localization to nucleus"/>
    <property type="evidence" value="ECO:0007669"/>
    <property type="project" value="TreeGrafter"/>
</dbReference>
<evidence type="ECO:0000259" key="13">
    <source>
        <dbReference type="PROSITE" id="PS51457"/>
    </source>
</evidence>
<dbReference type="InterPro" id="IPR018379">
    <property type="entry name" value="BEN_domain"/>
</dbReference>
<dbReference type="InterPro" id="IPR042343">
    <property type="entry name" value="BANP"/>
</dbReference>
<comment type="subcellular location">
    <subcellularLocation>
        <location evidence="1">Nucleus</location>
    </subcellularLocation>
</comment>
<comment type="caution">
    <text evidence="14">The sequence shown here is derived from an EMBL/GenBank/DDBJ whole genome shotgun (WGS) entry which is preliminary data.</text>
</comment>
<evidence type="ECO:0000256" key="9">
    <source>
        <dbReference type="ARBA" id="ARBA00023163"/>
    </source>
</evidence>
<proteinExistence type="inferred from homology"/>
<evidence type="ECO:0000256" key="2">
    <source>
        <dbReference type="ARBA" id="ARBA00009735"/>
    </source>
</evidence>
<keyword evidence="5" id="KW-0156">Chromatin regulator</keyword>
<keyword evidence="8" id="KW-0238">DNA-binding</keyword>
<feature type="region of interest" description="Disordered" evidence="12">
    <location>
        <begin position="171"/>
        <end position="190"/>
    </location>
</feature>
<dbReference type="Gene3D" id="1.10.10.2590">
    <property type="entry name" value="BEN domain"/>
    <property type="match status" value="1"/>
</dbReference>
<sequence>MNTIASHAQTFSYITVSNAIIVSEKFDGILRIFRMSGQDGGLVDLGVGGSSVSIDGSLVPGLANVGDVHVDGTSTIIHENCVSERKRLRLDSDGDIELNPDNSLKQILFNINKAICLRLDSMDAKIDLLSVKTKSLEEKMDQLMTWSRSVSTNSGLAATASRKGAVIVGLPQTKTEPGEPNGEMSSLDNPISNLGPNVTLITLNTEEDFPSGTWLGDEHNPEMRVRVPITPSDLLHVHSNCRTPEKMALTLLDYLFDRDTQAASNLSGQGKHGKKQLDPLMIYGIRCHLIHRFSITESDWHRIKQNIDSKCRTAWRRRQRGMPLTVKAFRGKAPPSYVNIGSHIGDLSGGSDEDSMSQEDGELHIHQHASEADIQAALAMQGEGLQPGEIQILHATPEQISQLQHAQHIQILSGDQVIGQIQHPDMLGDGIQVATMTTDSGEVLHIQQNVAVAGTSAETDTTQ</sequence>
<dbReference type="PANTHER" id="PTHR16243:SF2">
    <property type="entry name" value="PROTEIN BANP"/>
    <property type="match status" value="1"/>
</dbReference>
<keyword evidence="10" id="KW-0539">Nucleus</keyword>
<name>A0AAV4AG65_9GAST</name>
<gene>
    <name evidence="14" type="ORF">PoB_003241200</name>
</gene>
<keyword evidence="7" id="KW-0175">Coiled coil</keyword>
<dbReference type="AlphaFoldDB" id="A0AAV4AG65"/>
<evidence type="ECO:0000313" key="15">
    <source>
        <dbReference type="Proteomes" id="UP000735302"/>
    </source>
</evidence>
<dbReference type="Pfam" id="PF10523">
    <property type="entry name" value="BEN"/>
    <property type="match status" value="1"/>
</dbReference>
<dbReference type="SMART" id="SM01025">
    <property type="entry name" value="BEN"/>
    <property type="match status" value="1"/>
</dbReference>
<dbReference type="GO" id="GO:0006325">
    <property type="term" value="P:chromatin organization"/>
    <property type="evidence" value="ECO:0007669"/>
    <property type="project" value="UniProtKB-KW"/>
</dbReference>
<dbReference type="GO" id="GO:0003677">
    <property type="term" value="F:DNA binding"/>
    <property type="evidence" value="ECO:0007669"/>
    <property type="project" value="UniProtKB-KW"/>
</dbReference>
<dbReference type="EMBL" id="BLXT01003755">
    <property type="protein sequence ID" value="GFO05907.1"/>
    <property type="molecule type" value="Genomic_DNA"/>
</dbReference>
<keyword evidence="6" id="KW-0805">Transcription regulation</keyword>
<comment type="similarity">
    <text evidence="2">Belongs to the BANP/SMAR1 family.</text>
</comment>
<dbReference type="PANTHER" id="PTHR16243">
    <property type="entry name" value="BTG3-ASSOCIATED NUCLEAR PROTEIN BANP"/>
    <property type="match status" value="1"/>
</dbReference>
<evidence type="ECO:0000256" key="3">
    <source>
        <dbReference type="ARBA" id="ARBA00015794"/>
    </source>
</evidence>
<dbReference type="GO" id="GO:0005634">
    <property type="term" value="C:nucleus"/>
    <property type="evidence" value="ECO:0007669"/>
    <property type="project" value="UniProtKB-SubCell"/>
</dbReference>
<organism evidence="14 15">
    <name type="scientific">Plakobranchus ocellatus</name>
    <dbReference type="NCBI Taxonomy" id="259542"/>
    <lineage>
        <taxon>Eukaryota</taxon>
        <taxon>Metazoa</taxon>
        <taxon>Spiralia</taxon>
        <taxon>Lophotrochozoa</taxon>
        <taxon>Mollusca</taxon>
        <taxon>Gastropoda</taxon>
        <taxon>Heterobranchia</taxon>
        <taxon>Euthyneura</taxon>
        <taxon>Panpulmonata</taxon>
        <taxon>Sacoglossa</taxon>
        <taxon>Placobranchoidea</taxon>
        <taxon>Plakobranchidae</taxon>
        <taxon>Plakobranchus</taxon>
    </lineage>
</organism>
<evidence type="ECO:0000256" key="10">
    <source>
        <dbReference type="ARBA" id="ARBA00023242"/>
    </source>
</evidence>
<evidence type="ECO:0000256" key="11">
    <source>
        <dbReference type="ARBA" id="ARBA00023306"/>
    </source>
</evidence>
<evidence type="ECO:0000256" key="5">
    <source>
        <dbReference type="ARBA" id="ARBA00022853"/>
    </source>
</evidence>
<evidence type="ECO:0000256" key="7">
    <source>
        <dbReference type="ARBA" id="ARBA00023054"/>
    </source>
</evidence>
<dbReference type="PROSITE" id="PS51457">
    <property type="entry name" value="BEN"/>
    <property type="match status" value="1"/>
</dbReference>
<evidence type="ECO:0000256" key="6">
    <source>
        <dbReference type="ARBA" id="ARBA00023015"/>
    </source>
</evidence>
<dbReference type="FunFam" id="1.10.10.2590:FF:000001">
    <property type="entry name" value="protein BANP isoform X1"/>
    <property type="match status" value="1"/>
</dbReference>
<dbReference type="GO" id="GO:0042177">
    <property type="term" value="P:negative regulation of protein catabolic process"/>
    <property type="evidence" value="ECO:0007669"/>
    <property type="project" value="TreeGrafter"/>
</dbReference>
<keyword evidence="15" id="KW-1185">Reference proteome</keyword>
<evidence type="ECO:0000256" key="4">
    <source>
        <dbReference type="ARBA" id="ARBA00022491"/>
    </source>
</evidence>
<dbReference type="Proteomes" id="UP000735302">
    <property type="component" value="Unassembled WGS sequence"/>
</dbReference>
<keyword evidence="11" id="KW-0131">Cell cycle</keyword>
<feature type="domain" description="BEN" evidence="13">
    <location>
        <begin position="222"/>
        <end position="318"/>
    </location>
</feature>
<evidence type="ECO:0000256" key="12">
    <source>
        <dbReference type="SAM" id="MobiDB-lite"/>
    </source>
</evidence>
<keyword evidence="4" id="KW-0678">Repressor</keyword>
<protein>
    <recommendedName>
        <fullName evidence="3">Protein BANP</fullName>
    </recommendedName>
</protein>
<evidence type="ECO:0000256" key="8">
    <source>
        <dbReference type="ARBA" id="ARBA00023125"/>
    </source>
</evidence>
<reference evidence="14 15" key="1">
    <citation type="journal article" date="2021" name="Elife">
        <title>Chloroplast acquisition without the gene transfer in kleptoplastic sea slugs, Plakobranchus ocellatus.</title>
        <authorList>
            <person name="Maeda T."/>
            <person name="Takahashi S."/>
            <person name="Yoshida T."/>
            <person name="Shimamura S."/>
            <person name="Takaki Y."/>
            <person name="Nagai Y."/>
            <person name="Toyoda A."/>
            <person name="Suzuki Y."/>
            <person name="Arimoto A."/>
            <person name="Ishii H."/>
            <person name="Satoh N."/>
            <person name="Nishiyama T."/>
            <person name="Hasebe M."/>
            <person name="Maruyama T."/>
            <person name="Minagawa J."/>
            <person name="Obokata J."/>
            <person name="Shigenobu S."/>
        </authorList>
    </citation>
    <scope>NUCLEOTIDE SEQUENCE [LARGE SCALE GENOMIC DNA]</scope>
</reference>